<evidence type="ECO:0000256" key="1">
    <source>
        <dbReference type="ARBA" id="ARBA00024195"/>
    </source>
</evidence>
<proteinExistence type="inferred from homology"/>
<dbReference type="HOGENOM" id="CLU_1696948_0_0_1"/>
<dbReference type="PANTHER" id="PTHR24260:SF147">
    <property type="entry name" value="EG:BACR7A4.3 PROTEIN-RELATED"/>
    <property type="match status" value="1"/>
</dbReference>
<comment type="similarity">
    <text evidence="1">Belongs to the peptidase S1 family. CLIP subfamily.</text>
</comment>
<organism evidence="3 4">
    <name type="scientific">Aedes aegypti</name>
    <name type="common">Yellowfever mosquito</name>
    <name type="synonym">Culex aegypti</name>
    <dbReference type="NCBI Taxonomy" id="7159"/>
    <lineage>
        <taxon>Eukaryota</taxon>
        <taxon>Metazoa</taxon>
        <taxon>Ecdysozoa</taxon>
        <taxon>Arthropoda</taxon>
        <taxon>Hexapoda</taxon>
        <taxon>Insecta</taxon>
        <taxon>Pterygota</taxon>
        <taxon>Neoptera</taxon>
        <taxon>Endopterygota</taxon>
        <taxon>Diptera</taxon>
        <taxon>Nematocera</taxon>
        <taxon>Culicoidea</taxon>
        <taxon>Culicidae</taxon>
        <taxon>Culicinae</taxon>
        <taxon>Aedini</taxon>
        <taxon>Aedes</taxon>
        <taxon>Stegomyia</taxon>
    </lineage>
</organism>
<name>Q178P6_AEDAE</name>
<evidence type="ECO:0000313" key="3">
    <source>
        <dbReference type="EMBL" id="EAT42695.1"/>
    </source>
</evidence>
<feature type="domain" description="Peptidase S1" evidence="2">
    <location>
        <begin position="2"/>
        <end position="147"/>
    </location>
</feature>
<dbReference type="InterPro" id="IPR051333">
    <property type="entry name" value="CLIP_Serine_Protease"/>
</dbReference>
<dbReference type="InterPro" id="IPR001254">
    <property type="entry name" value="Trypsin_dom"/>
</dbReference>
<dbReference type="VEuPathDB" id="VectorBase:AAEL019781"/>
<protein>
    <submittedName>
        <fullName evidence="3">AAEL005812-PA</fullName>
    </submittedName>
</protein>
<dbReference type="PaxDb" id="7159-AAEL005812-PA"/>
<accession>Q178P6</accession>
<dbReference type="SUPFAM" id="SSF50494">
    <property type="entry name" value="Trypsin-like serine proteases"/>
    <property type="match status" value="1"/>
</dbReference>
<evidence type="ECO:0000259" key="2">
    <source>
        <dbReference type="Pfam" id="PF00089"/>
    </source>
</evidence>
<dbReference type="GO" id="GO:0006508">
    <property type="term" value="P:proteolysis"/>
    <property type="evidence" value="ECO:0007669"/>
    <property type="project" value="InterPro"/>
</dbReference>
<dbReference type="Pfam" id="PF00089">
    <property type="entry name" value="Trypsin"/>
    <property type="match status" value="1"/>
</dbReference>
<sequence length="155" mass="17541">MHPLHVANSHENNLAVLKLMLPVTVSQEVIPACLWKNRSHIPFALEVLGTKEQQFDLQAYPLYQQRCEEIKFSNVTSTEVCVAFDGSFGENKPSICHDAGSGLYNYYAHGLYEKQVSYLVGIYTRGTDCEDDAVAVFTRISHHFGWIKSVIYRLA</sequence>
<dbReference type="PANTHER" id="PTHR24260">
    <property type="match status" value="1"/>
</dbReference>
<dbReference type="Gene3D" id="2.40.10.10">
    <property type="entry name" value="Trypsin-like serine proteases"/>
    <property type="match status" value="1"/>
</dbReference>
<dbReference type="EMBL" id="CH477360">
    <property type="protein sequence ID" value="EAT42695.1"/>
    <property type="molecule type" value="Genomic_DNA"/>
</dbReference>
<dbReference type="InterPro" id="IPR009003">
    <property type="entry name" value="Peptidase_S1_PA"/>
</dbReference>
<reference evidence="3" key="3">
    <citation type="submission" date="2012-09" db="EMBL/GenBank/DDBJ databases">
        <authorList>
            <consortium name="VectorBase"/>
        </authorList>
    </citation>
    <scope>NUCLEOTIDE SEQUENCE</scope>
    <source>
        <strain evidence="3">Liverpool</strain>
    </source>
</reference>
<dbReference type="GO" id="GO:0004252">
    <property type="term" value="F:serine-type endopeptidase activity"/>
    <property type="evidence" value="ECO:0007669"/>
    <property type="project" value="InterPro"/>
</dbReference>
<dbReference type="PhylomeDB" id="Q178P6"/>
<dbReference type="AlphaFoldDB" id="Q178P6"/>
<evidence type="ECO:0000313" key="4">
    <source>
        <dbReference type="Proteomes" id="UP000682892"/>
    </source>
</evidence>
<dbReference type="InterPro" id="IPR043504">
    <property type="entry name" value="Peptidase_S1_PA_chymotrypsin"/>
</dbReference>
<reference evidence="3" key="2">
    <citation type="journal article" date="2007" name="Science">
        <title>Genome sequence of Aedes aegypti, a major arbovirus vector.</title>
        <authorList>
            <person name="Nene V."/>
            <person name="Wortman J.R."/>
            <person name="Lawson D."/>
            <person name="Haas B."/>
            <person name="Kodira C."/>
            <person name="Tu Z.J."/>
            <person name="Loftus B."/>
            <person name="Xi Z."/>
            <person name="Megy K."/>
            <person name="Grabherr M."/>
            <person name="Ren Q."/>
            <person name="Zdobnov E.M."/>
            <person name="Lobo N.F."/>
            <person name="Campbell K.S."/>
            <person name="Brown S.E."/>
            <person name="Bonaldo M.F."/>
            <person name="Zhu J."/>
            <person name="Sinkins S.P."/>
            <person name="Hogenkamp D.G."/>
            <person name="Amedeo P."/>
            <person name="Arensburger P."/>
            <person name="Atkinson P.W."/>
            <person name="Bidwell S."/>
            <person name="Biedler J."/>
            <person name="Birney E."/>
            <person name="Bruggner R.V."/>
            <person name="Costas J."/>
            <person name="Coy M.R."/>
            <person name="Crabtree J."/>
            <person name="Crawford M."/>
            <person name="Debruyn B."/>
            <person name="Decaprio D."/>
            <person name="Eiglmeier K."/>
            <person name="Eisenstadt E."/>
            <person name="El-Dorry H."/>
            <person name="Gelbart W.M."/>
            <person name="Gomes S.L."/>
            <person name="Hammond M."/>
            <person name="Hannick L.I."/>
            <person name="Hogan J.R."/>
            <person name="Holmes M.H."/>
            <person name="Jaffe D."/>
            <person name="Johnston J.S."/>
            <person name="Kennedy R.C."/>
            <person name="Koo H."/>
            <person name="Kravitz S."/>
            <person name="Kriventseva E.V."/>
            <person name="Kulp D."/>
            <person name="Labutti K."/>
            <person name="Lee E."/>
            <person name="Li S."/>
            <person name="Lovin D.D."/>
            <person name="Mao C."/>
            <person name="Mauceli E."/>
            <person name="Menck C.F."/>
            <person name="Miller J.R."/>
            <person name="Montgomery P."/>
            <person name="Mori A."/>
            <person name="Nascimento A.L."/>
            <person name="Naveira H.F."/>
            <person name="Nusbaum C."/>
            <person name="O'leary S."/>
            <person name="Orvis J."/>
            <person name="Pertea M."/>
            <person name="Quesneville H."/>
            <person name="Reidenbach K.R."/>
            <person name="Rogers Y.H."/>
            <person name="Roth C.W."/>
            <person name="Schneider J.R."/>
            <person name="Schatz M."/>
            <person name="Shumway M."/>
            <person name="Stanke M."/>
            <person name="Stinson E.O."/>
            <person name="Tubio J.M."/>
            <person name="Vanzee J.P."/>
            <person name="Verjovski-Almeida S."/>
            <person name="Werner D."/>
            <person name="White O."/>
            <person name="Wyder S."/>
            <person name="Zeng Q."/>
            <person name="Zhao Q."/>
            <person name="Zhao Y."/>
            <person name="Hill C.A."/>
            <person name="Raikhel A.S."/>
            <person name="Soares M.B."/>
            <person name="Knudson D.L."/>
            <person name="Lee N.H."/>
            <person name="Galagan J."/>
            <person name="Salzberg S.L."/>
            <person name="Paulsen I.T."/>
            <person name="Dimopoulos G."/>
            <person name="Collins F.H."/>
            <person name="Birren B."/>
            <person name="Fraser-Liggett C.M."/>
            <person name="Severson D.W."/>
        </authorList>
    </citation>
    <scope>NUCLEOTIDE SEQUENCE [LARGE SCALE GENOMIC DNA]</scope>
    <source>
        <strain evidence="3">Liverpool</strain>
    </source>
</reference>
<dbReference type="Proteomes" id="UP000682892">
    <property type="component" value="Unassembled WGS sequence"/>
</dbReference>
<gene>
    <name evidence="3" type="ORF">AaeL_AAEL005812</name>
</gene>
<reference evidence="3" key="1">
    <citation type="submission" date="2005-10" db="EMBL/GenBank/DDBJ databases">
        <authorList>
            <person name="Loftus B.J."/>
            <person name="Nene V.M."/>
            <person name="Hannick L.I."/>
            <person name="Bidwell S."/>
            <person name="Haas B."/>
            <person name="Amedeo P."/>
            <person name="Orvis J."/>
            <person name="Wortman J.R."/>
            <person name="White O.R."/>
            <person name="Salzberg S."/>
            <person name="Shumway M."/>
            <person name="Koo H."/>
            <person name="Zhao Y."/>
            <person name="Holmes M."/>
            <person name="Miller J."/>
            <person name="Schatz M."/>
            <person name="Pop M."/>
            <person name="Pai G."/>
            <person name="Utterback T."/>
            <person name="Rogers Y.-H."/>
            <person name="Kravitz S."/>
            <person name="Fraser C.M."/>
        </authorList>
    </citation>
    <scope>NUCLEOTIDE SEQUENCE</scope>
    <source>
        <strain evidence="3">Liverpool</strain>
    </source>
</reference>